<protein>
    <submittedName>
        <fullName evidence="1">Molecular chaperone Hsp90</fullName>
    </submittedName>
</protein>
<dbReference type="EMBL" id="NKYE01000019">
    <property type="protein sequence ID" value="OZM70561.1"/>
    <property type="molecule type" value="Genomic_DNA"/>
</dbReference>
<keyword evidence="2" id="KW-1185">Reference proteome</keyword>
<dbReference type="InParanoid" id="A0A263CWU2"/>
<dbReference type="Proteomes" id="UP000242444">
    <property type="component" value="Unassembled WGS sequence"/>
</dbReference>
<proteinExistence type="predicted"/>
<name>A0A263CWU2_9PSEU</name>
<sequence length="983" mass="102234">MTAPSPEPGSAEALRAAVLRAWAESPTRFTEDANAEEDLRRGGYRDRLFVELAQNAADAAAQAGTPGTLRVSFVDGELRVANTGAPIDDAGIAALASLRASAKRPGADSVGRFGVGFAAVLAVTDAPRVVSGDRGVAFSARRTQDAVAELAGVREQLAARAGDVPVLRLLWEPEPDETPVPQGFDTEIRLPVRSDVDVPALLAEIEAGVRDVLLALPWLRTVEIGGAGWSRVPDGDAVEITGPDGAVERWLTRAVSGEFTPEALATLGVEGSAGRCWNCVWALPVDAGGALLPLADEVLHAPTPTDERLSLPARLIATVPVDPSRRRIAAGAAVTEVLAGAATAYPALAAALPPAQRPSMVPGGGFPLSEVDASMRGLVLGALAREPWLPSARAPRDGDLTGSEASVLGLASGELADLLAEVVPGLVAAPLCGPETLRRLGPPGASGLGGAAVVEAVTGIDRPPSWWRELYTALGALVDAREVAVDELAALPVPLRDGRTLPGPRGALLAGELSGLAEVLAEAEVVGLRLVHPDSAHPLLERLGARQADTGDLLDTPALAEAVERSVSDALSGMDVRPLVDALLRMVSQAGGREWLGALALPARDGGWRPARELVLPGSALLDVLDPGALGEDGPLDVLDEAGARGLPVEALTAVGVLDGFAVVTDEEPTEPGHDLPEEREWWQARATPPARVLAVRDLDLVADDAWPSALRLLAASPSTRRALTEPGGHTGWWISRYALLDGDAPRDLRLATANDLAGLYDAVPAREVGEDVLRAAGVRTALAVEDAEDAADLLDRLADPDRPIPPGLAIRVHAALALAEVEPVDVPGSVRALDGSVIPADRAVVLDEPWLTAVWPADRLVAGGPPERLAELLDLPLAGEETEAEPDGGGEAVRWAELGAVALVADLLGFGVPDGRVIVHEVLTVRAHGLAYEVPWWVAGEPHAEDSPAGLGRALAWTAGRWAERHLVVALLEEPEPMTLLG</sequence>
<evidence type="ECO:0000313" key="2">
    <source>
        <dbReference type="Proteomes" id="UP000242444"/>
    </source>
</evidence>
<dbReference type="OrthoDB" id="3201966at2"/>
<dbReference type="InterPro" id="IPR036890">
    <property type="entry name" value="HATPase_C_sf"/>
</dbReference>
<dbReference type="NCBIfam" id="NF047352">
    <property type="entry name" value="P_loop_sacsin"/>
    <property type="match status" value="1"/>
</dbReference>
<gene>
    <name evidence="1" type="ORF">CFN78_24465</name>
</gene>
<reference evidence="1 2" key="1">
    <citation type="submission" date="2017-07" db="EMBL/GenBank/DDBJ databases">
        <title>Amycolatopsis antarcticus sp. nov., isolated from the surface of an Antarcticus brown macroalga.</title>
        <authorList>
            <person name="Wang J."/>
            <person name="Leiva S."/>
            <person name="Huang J."/>
            <person name="Huang Y."/>
        </authorList>
    </citation>
    <scope>NUCLEOTIDE SEQUENCE [LARGE SCALE GENOMIC DNA]</scope>
    <source>
        <strain evidence="1 2">AU-G6</strain>
    </source>
</reference>
<dbReference type="SUPFAM" id="SSF55874">
    <property type="entry name" value="ATPase domain of HSP90 chaperone/DNA topoisomerase II/histidine kinase"/>
    <property type="match status" value="1"/>
</dbReference>
<organism evidence="1 2">
    <name type="scientific">Amycolatopsis antarctica</name>
    <dbReference type="NCBI Taxonomy" id="1854586"/>
    <lineage>
        <taxon>Bacteria</taxon>
        <taxon>Bacillati</taxon>
        <taxon>Actinomycetota</taxon>
        <taxon>Actinomycetes</taxon>
        <taxon>Pseudonocardiales</taxon>
        <taxon>Pseudonocardiaceae</taxon>
        <taxon>Amycolatopsis</taxon>
    </lineage>
</organism>
<accession>A0A263CWU2</accession>
<comment type="caution">
    <text evidence="1">The sequence shown here is derived from an EMBL/GenBank/DDBJ whole genome shotgun (WGS) entry which is preliminary data.</text>
</comment>
<evidence type="ECO:0000313" key="1">
    <source>
        <dbReference type="EMBL" id="OZM70561.1"/>
    </source>
</evidence>
<dbReference type="AlphaFoldDB" id="A0A263CWU2"/>